<dbReference type="InterPro" id="IPR001296">
    <property type="entry name" value="Glyco_trans_1"/>
</dbReference>
<dbReference type="Pfam" id="PF00534">
    <property type="entry name" value="Glycos_transf_1"/>
    <property type="match status" value="1"/>
</dbReference>
<dbReference type="CDD" id="cd03801">
    <property type="entry name" value="GT4_PimA-like"/>
    <property type="match status" value="1"/>
</dbReference>
<evidence type="ECO:0000259" key="2">
    <source>
        <dbReference type="Pfam" id="PF13439"/>
    </source>
</evidence>
<dbReference type="GO" id="GO:0016757">
    <property type="term" value="F:glycosyltransferase activity"/>
    <property type="evidence" value="ECO:0007669"/>
    <property type="project" value="InterPro"/>
</dbReference>
<dbReference type="EMBL" id="CAEZSR010000027">
    <property type="protein sequence ID" value="CAB4550716.1"/>
    <property type="molecule type" value="Genomic_DNA"/>
</dbReference>
<feature type="domain" description="Glycosyltransferase subfamily 4-like N-terminal" evidence="2">
    <location>
        <begin position="15"/>
        <end position="196"/>
    </location>
</feature>
<name>A0A6J6CHI3_9ZZZZ</name>
<evidence type="ECO:0000259" key="1">
    <source>
        <dbReference type="Pfam" id="PF00534"/>
    </source>
</evidence>
<dbReference type="SUPFAM" id="SSF53756">
    <property type="entry name" value="UDP-Glycosyltransferase/glycogen phosphorylase"/>
    <property type="match status" value="1"/>
</dbReference>
<evidence type="ECO:0000313" key="3">
    <source>
        <dbReference type="EMBL" id="CAB4550716.1"/>
    </source>
</evidence>
<dbReference type="PANTHER" id="PTHR45947:SF3">
    <property type="entry name" value="SULFOQUINOVOSYL TRANSFERASE SQD2"/>
    <property type="match status" value="1"/>
</dbReference>
<dbReference type="InterPro" id="IPR050194">
    <property type="entry name" value="Glycosyltransferase_grp1"/>
</dbReference>
<feature type="domain" description="Glycosyl transferase family 1" evidence="1">
    <location>
        <begin position="197"/>
        <end position="361"/>
    </location>
</feature>
<accession>A0A6J6CHI3</accession>
<gene>
    <name evidence="3" type="ORF">UFOPK1493_01036</name>
</gene>
<protein>
    <submittedName>
        <fullName evidence="3">Unannotated protein</fullName>
    </submittedName>
</protein>
<dbReference type="Gene3D" id="3.40.50.2000">
    <property type="entry name" value="Glycogen Phosphorylase B"/>
    <property type="match status" value="2"/>
</dbReference>
<dbReference type="PANTHER" id="PTHR45947">
    <property type="entry name" value="SULFOQUINOVOSYL TRANSFERASE SQD2"/>
    <property type="match status" value="1"/>
</dbReference>
<dbReference type="AlphaFoldDB" id="A0A6J6CHI3"/>
<dbReference type="InterPro" id="IPR028098">
    <property type="entry name" value="Glyco_trans_4-like_N"/>
</dbReference>
<sequence>MRVLMLSWEYPPFVVGGIAAHVDGLAHAMARLGHEVVVCTLQRHEPGSPPVADDEIVDGVRVLRASADLPWLPEDDIVARMASANHQLVGMTAHLGSWRPDVVHAHDWLVAWAGDTLKAVWGVPLVATIHATERGRHGGHLPPGMPAAINAVEWWLTYQAREVIACSRFMVREVVSGFELPVEKVHLVPNGVDPSRWQQPGGTAEREPLVVAWGRVQYEKGFQVLVRAIAELRQRVPGVHCIIAGRGTYLPELQTQIDVEGVTDIVDLAGFVPDDELHRILRRAGCVIIPSLYEPFGIVALEGMAAGAPTIVARTGGLAEIVDGTGAGLLFEPGNHHDLADRISSVLTDPALAASMTARAAELIDDHYTWDAIAATTLDVYGTARRTA</sequence>
<proteinExistence type="predicted"/>
<dbReference type="Pfam" id="PF13439">
    <property type="entry name" value="Glyco_transf_4"/>
    <property type="match status" value="1"/>
</dbReference>
<organism evidence="3">
    <name type="scientific">freshwater metagenome</name>
    <dbReference type="NCBI Taxonomy" id="449393"/>
    <lineage>
        <taxon>unclassified sequences</taxon>
        <taxon>metagenomes</taxon>
        <taxon>ecological metagenomes</taxon>
    </lineage>
</organism>
<reference evidence="3" key="1">
    <citation type="submission" date="2020-05" db="EMBL/GenBank/DDBJ databases">
        <authorList>
            <person name="Chiriac C."/>
            <person name="Salcher M."/>
            <person name="Ghai R."/>
            <person name="Kavagutti S V."/>
        </authorList>
    </citation>
    <scope>NUCLEOTIDE SEQUENCE</scope>
</reference>